<evidence type="ECO:0000313" key="3">
    <source>
        <dbReference type="Proteomes" id="UP000014760"/>
    </source>
</evidence>
<dbReference type="GO" id="GO:0004842">
    <property type="term" value="F:ubiquitin-protein transferase activity"/>
    <property type="evidence" value="ECO:0007669"/>
    <property type="project" value="InterPro"/>
</dbReference>
<dbReference type="STRING" id="283909.R7VD97"/>
<feature type="non-terminal residue" evidence="1">
    <location>
        <position position="550"/>
    </location>
</feature>
<dbReference type="PANTHER" id="PTHR22605">
    <property type="entry name" value="RZ-TYPE DOMAIN-CONTAINING PROTEIN"/>
    <property type="match status" value="1"/>
</dbReference>
<dbReference type="Proteomes" id="UP000014760">
    <property type="component" value="Unassembled WGS sequence"/>
</dbReference>
<dbReference type="InterPro" id="IPR031248">
    <property type="entry name" value="RNF213"/>
</dbReference>
<dbReference type="OMA" id="KAKHIND"/>
<proteinExistence type="predicted"/>
<name>R7VD97_CAPTE</name>
<dbReference type="GO" id="GO:0016887">
    <property type="term" value="F:ATP hydrolysis activity"/>
    <property type="evidence" value="ECO:0007669"/>
    <property type="project" value="InterPro"/>
</dbReference>
<organism evidence="1">
    <name type="scientific">Capitella teleta</name>
    <name type="common">Polychaete worm</name>
    <dbReference type="NCBI Taxonomy" id="283909"/>
    <lineage>
        <taxon>Eukaryota</taxon>
        <taxon>Metazoa</taxon>
        <taxon>Spiralia</taxon>
        <taxon>Lophotrochozoa</taxon>
        <taxon>Annelida</taxon>
        <taxon>Polychaeta</taxon>
        <taxon>Sedentaria</taxon>
        <taxon>Scolecida</taxon>
        <taxon>Capitellidae</taxon>
        <taxon>Capitella</taxon>
    </lineage>
</organism>
<reference evidence="1 3" key="2">
    <citation type="journal article" date="2013" name="Nature">
        <title>Insights into bilaterian evolution from three spiralian genomes.</title>
        <authorList>
            <person name="Simakov O."/>
            <person name="Marletaz F."/>
            <person name="Cho S.J."/>
            <person name="Edsinger-Gonzales E."/>
            <person name="Havlak P."/>
            <person name="Hellsten U."/>
            <person name="Kuo D.H."/>
            <person name="Larsson T."/>
            <person name="Lv J."/>
            <person name="Arendt D."/>
            <person name="Savage R."/>
            <person name="Osoegawa K."/>
            <person name="de Jong P."/>
            <person name="Grimwood J."/>
            <person name="Chapman J.A."/>
            <person name="Shapiro H."/>
            <person name="Aerts A."/>
            <person name="Otillar R.P."/>
            <person name="Terry A.Y."/>
            <person name="Boore J.L."/>
            <person name="Grigoriev I.V."/>
            <person name="Lindberg D.R."/>
            <person name="Seaver E.C."/>
            <person name="Weisblat D.A."/>
            <person name="Putnam N.H."/>
            <person name="Rokhsar D.S."/>
        </authorList>
    </citation>
    <scope>NUCLEOTIDE SEQUENCE</scope>
    <source>
        <strain evidence="1 3">I ESC-2004</strain>
    </source>
</reference>
<dbReference type="EnsemblMetazoa" id="CapteT185662">
    <property type="protein sequence ID" value="CapteP185662"/>
    <property type="gene ID" value="CapteG185662"/>
</dbReference>
<gene>
    <name evidence="1" type="ORF">CAPTEDRAFT_185662</name>
</gene>
<sequence length="550" mass="63067">MDWGKCLSFEPIFNDVVLTTLENSLDGKNDDVFSMLQSRQSAKLAEALSHFLVKSWPKDTNKMLEFVLTLPAMKQYLSCFFVSHAKSTDGKNKDLLTEECKEKLAIAISLFEQMSRGISDGGITVGQLKIVLSKQKRFVELLQCEKRSEAMYQQAAANVKLREQELDCYERLRAQVATLVSFFKEAGPKCMEDLEEELKQAVDTMNIEKVWELRLHEEENITMKILTLDDKLANVLPEVNRLEKCRLFRFIWKEIIKSCKSPSRNIDGLLSDVWGRSVSLFEGLSSEMKSGNIRLQKVAHFFKETSSDEACMMTDLSFMGLEEEAAKQRCKQMQHFFSLEDAYRGATVIMRCKEDFHLTGDFQTLEALIDLTDCHAQLPWLKVVRESHGSMEVDALTLAENINRGGRYEVTMNHDANQAREDCNMNSVMKLHLKNSQGELCHYSYQQLRDLQSKIMLVAGQAEVARGQIQMFTELFSAIVRYSKIYVELCNTGCLLFKKWKTRFFCGDHLKKVHISFGSGTPAMTGSSQNVKEQVDLISNFMEQCLKEWR</sequence>
<accession>R7VD97</accession>
<dbReference type="OrthoDB" id="6142015at2759"/>
<evidence type="ECO:0000313" key="1">
    <source>
        <dbReference type="EMBL" id="ELU16542.1"/>
    </source>
</evidence>
<dbReference type="PANTHER" id="PTHR22605:SF16">
    <property type="entry name" value="E3 UBIQUITIN-PROTEIN LIGASE RNF213"/>
    <property type="match status" value="1"/>
</dbReference>
<dbReference type="EMBL" id="AMQN01017413">
    <property type="status" value="NOT_ANNOTATED_CDS"/>
    <property type="molecule type" value="Genomic_DNA"/>
</dbReference>
<reference evidence="2" key="3">
    <citation type="submission" date="2015-06" db="UniProtKB">
        <authorList>
            <consortium name="EnsemblMetazoa"/>
        </authorList>
    </citation>
    <scope>IDENTIFICATION</scope>
</reference>
<dbReference type="AlphaFoldDB" id="R7VD97"/>
<reference evidence="3" key="1">
    <citation type="submission" date="2012-12" db="EMBL/GenBank/DDBJ databases">
        <authorList>
            <person name="Hellsten U."/>
            <person name="Grimwood J."/>
            <person name="Chapman J.A."/>
            <person name="Shapiro H."/>
            <person name="Aerts A."/>
            <person name="Otillar R.P."/>
            <person name="Terry A.Y."/>
            <person name="Boore J.L."/>
            <person name="Simakov O."/>
            <person name="Marletaz F."/>
            <person name="Cho S.-J."/>
            <person name="Edsinger-Gonzales E."/>
            <person name="Havlak P."/>
            <person name="Kuo D.-H."/>
            <person name="Larsson T."/>
            <person name="Lv J."/>
            <person name="Arendt D."/>
            <person name="Savage R."/>
            <person name="Osoegawa K."/>
            <person name="de Jong P."/>
            <person name="Lindberg D.R."/>
            <person name="Seaver E.C."/>
            <person name="Weisblat D.A."/>
            <person name="Putnam N.H."/>
            <person name="Grigoriev I.V."/>
            <person name="Rokhsar D.S."/>
        </authorList>
    </citation>
    <scope>NUCLEOTIDE SEQUENCE</scope>
    <source>
        <strain evidence="3">I ESC-2004</strain>
    </source>
</reference>
<dbReference type="EMBL" id="AMQN01017412">
    <property type="status" value="NOT_ANNOTATED_CDS"/>
    <property type="molecule type" value="Genomic_DNA"/>
</dbReference>
<dbReference type="HOGENOM" id="CLU_495750_0_0_1"/>
<protein>
    <submittedName>
        <fullName evidence="1 2">Uncharacterized protein</fullName>
    </submittedName>
</protein>
<evidence type="ECO:0000313" key="2">
    <source>
        <dbReference type="EnsemblMetazoa" id="CapteP185662"/>
    </source>
</evidence>
<dbReference type="EMBL" id="KB293098">
    <property type="protein sequence ID" value="ELU16542.1"/>
    <property type="molecule type" value="Genomic_DNA"/>
</dbReference>
<keyword evidence="3" id="KW-1185">Reference proteome</keyword>